<sequence length="166" mass="18471">MARGKAGAEQAGLWKNWGPDGLAGIILRGAGNRMSQIHGNRILSYTVDLGNERIVFDTEYHAGAQHERTAIVFGSVCAHAFENEDKGSIIFDIEAASLEDFIEDNRDLLGQKKRYGWPLLYASEAELLEKLREARQQYFVIDSSFGLYGWVLAETMEIEVTDVSAA</sequence>
<proteinExistence type="predicted"/>
<protein>
    <submittedName>
        <fullName evidence="1">Uncharacterized protein</fullName>
    </submittedName>
</protein>
<dbReference type="KEGG" id="ovb:NB640_11540"/>
<evidence type="ECO:0000313" key="1">
    <source>
        <dbReference type="EMBL" id="WAW09836.1"/>
    </source>
</evidence>
<accession>A0A9E9LX45</accession>
<gene>
    <name evidence="1" type="ORF">NB640_11540</name>
</gene>
<keyword evidence="2" id="KW-1185">Reference proteome</keyword>
<dbReference type="AlphaFoldDB" id="A0A9E9LX45"/>
<reference evidence="1" key="1">
    <citation type="journal article" date="2022" name="Front. Microbiol.">
        <title>New perspectives on an old grouping: The genomic and phenotypic variability of Oxalobacter formigenes and the implications for calcium oxalate stone prevention.</title>
        <authorList>
            <person name="Chmiel J.A."/>
            <person name="Carr C."/>
            <person name="Stuivenberg G.A."/>
            <person name="Venema R."/>
            <person name="Chanyi R.M."/>
            <person name="Al K.F."/>
            <person name="Giguere D."/>
            <person name="Say H."/>
            <person name="Akouris P.P."/>
            <person name="Dominguez Romero S.A."/>
            <person name="Kwong A."/>
            <person name="Tai V."/>
            <person name="Koval S.F."/>
            <person name="Razvi H."/>
            <person name="Bjazevic J."/>
            <person name="Burton J.P."/>
        </authorList>
    </citation>
    <scope>NUCLEOTIDE SEQUENCE</scope>
    <source>
        <strain evidence="1">WoOx3</strain>
    </source>
</reference>
<name>A0A9E9LX45_9BURK</name>
<dbReference type="Proteomes" id="UP001156215">
    <property type="component" value="Chromosome"/>
</dbReference>
<dbReference type="EMBL" id="CP098242">
    <property type="protein sequence ID" value="WAW09836.1"/>
    <property type="molecule type" value="Genomic_DNA"/>
</dbReference>
<dbReference type="RefSeq" id="WP_269308840.1">
    <property type="nucleotide sequence ID" value="NZ_CP098242.1"/>
</dbReference>
<organism evidence="1 2">
    <name type="scientific">Oxalobacter vibrioformis</name>
    <dbReference type="NCBI Taxonomy" id="933080"/>
    <lineage>
        <taxon>Bacteria</taxon>
        <taxon>Pseudomonadati</taxon>
        <taxon>Pseudomonadota</taxon>
        <taxon>Betaproteobacteria</taxon>
        <taxon>Burkholderiales</taxon>
        <taxon>Oxalobacteraceae</taxon>
        <taxon>Oxalobacter</taxon>
    </lineage>
</organism>
<evidence type="ECO:0000313" key="2">
    <source>
        <dbReference type="Proteomes" id="UP001156215"/>
    </source>
</evidence>